<protein>
    <submittedName>
        <fullName evidence="1">Uncharacterized protein</fullName>
    </submittedName>
</protein>
<dbReference type="EMBL" id="JAIWYP010000016">
    <property type="protein sequence ID" value="KAH3694299.1"/>
    <property type="molecule type" value="Genomic_DNA"/>
</dbReference>
<sequence>MISERNLMAACGLQAEQQLQWVADITDMMEEGPRVILRLSKIRRAIICHPESMLSFSAIRTELEMLHLEQMIRSKNRLVAQSDVILKKILRRQTDIMENVYLLMFYEGSNIDIDNPNYIYNRILM</sequence>
<gene>
    <name evidence="1" type="ORF">DPMN_081739</name>
</gene>
<evidence type="ECO:0000313" key="2">
    <source>
        <dbReference type="Proteomes" id="UP000828390"/>
    </source>
</evidence>
<comment type="caution">
    <text evidence="1">The sequence shown here is derived from an EMBL/GenBank/DDBJ whole genome shotgun (WGS) entry which is preliminary data.</text>
</comment>
<accession>A0A9D4BGT0</accession>
<name>A0A9D4BGT0_DREPO</name>
<keyword evidence="2" id="KW-1185">Reference proteome</keyword>
<reference evidence="1" key="1">
    <citation type="journal article" date="2019" name="bioRxiv">
        <title>The Genome of the Zebra Mussel, Dreissena polymorpha: A Resource for Invasive Species Research.</title>
        <authorList>
            <person name="McCartney M.A."/>
            <person name="Auch B."/>
            <person name="Kono T."/>
            <person name="Mallez S."/>
            <person name="Zhang Y."/>
            <person name="Obille A."/>
            <person name="Becker A."/>
            <person name="Abrahante J.E."/>
            <person name="Garbe J."/>
            <person name="Badalamenti J.P."/>
            <person name="Herman A."/>
            <person name="Mangelson H."/>
            <person name="Liachko I."/>
            <person name="Sullivan S."/>
            <person name="Sone E.D."/>
            <person name="Koren S."/>
            <person name="Silverstein K.A.T."/>
            <person name="Beckman K.B."/>
            <person name="Gohl D.M."/>
        </authorList>
    </citation>
    <scope>NUCLEOTIDE SEQUENCE</scope>
    <source>
        <strain evidence="1">Duluth1</strain>
        <tissue evidence="1">Whole animal</tissue>
    </source>
</reference>
<reference evidence="1" key="2">
    <citation type="submission" date="2020-11" db="EMBL/GenBank/DDBJ databases">
        <authorList>
            <person name="McCartney M.A."/>
            <person name="Auch B."/>
            <person name="Kono T."/>
            <person name="Mallez S."/>
            <person name="Becker A."/>
            <person name="Gohl D.M."/>
            <person name="Silverstein K.A.T."/>
            <person name="Koren S."/>
            <person name="Bechman K.B."/>
            <person name="Herman A."/>
            <person name="Abrahante J.E."/>
            <person name="Garbe J."/>
        </authorList>
    </citation>
    <scope>NUCLEOTIDE SEQUENCE</scope>
    <source>
        <strain evidence="1">Duluth1</strain>
        <tissue evidence="1">Whole animal</tissue>
    </source>
</reference>
<dbReference type="Proteomes" id="UP000828390">
    <property type="component" value="Unassembled WGS sequence"/>
</dbReference>
<proteinExistence type="predicted"/>
<dbReference type="AlphaFoldDB" id="A0A9D4BGT0"/>
<organism evidence="1 2">
    <name type="scientific">Dreissena polymorpha</name>
    <name type="common">Zebra mussel</name>
    <name type="synonym">Mytilus polymorpha</name>
    <dbReference type="NCBI Taxonomy" id="45954"/>
    <lineage>
        <taxon>Eukaryota</taxon>
        <taxon>Metazoa</taxon>
        <taxon>Spiralia</taxon>
        <taxon>Lophotrochozoa</taxon>
        <taxon>Mollusca</taxon>
        <taxon>Bivalvia</taxon>
        <taxon>Autobranchia</taxon>
        <taxon>Heteroconchia</taxon>
        <taxon>Euheterodonta</taxon>
        <taxon>Imparidentia</taxon>
        <taxon>Neoheterodontei</taxon>
        <taxon>Myida</taxon>
        <taxon>Dreissenoidea</taxon>
        <taxon>Dreissenidae</taxon>
        <taxon>Dreissena</taxon>
    </lineage>
</organism>
<evidence type="ECO:0000313" key="1">
    <source>
        <dbReference type="EMBL" id="KAH3694299.1"/>
    </source>
</evidence>